<evidence type="ECO:0000313" key="4">
    <source>
        <dbReference type="EMBL" id="KAK0427552.1"/>
    </source>
</evidence>
<keyword evidence="5" id="KW-1185">Reference proteome</keyword>
<dbReference type="PROSITE" id="PS51670">
    <property type="entry name" value="SHKT"/>
    <property type="match status" value="1"/>
</dbReference>
<feature type="signal peptide" evidence="2">
    <location>
        <begin position="1"/>
        <end position="20"/>
    </location>
</feature>
<sequence>MDRLQFAFLVGAALLASVQAQHTQPANPGPCYNADNTPFANIQQCNDIEATADCAAIFPPTGDTRAATCTARQAFALSTCPKTCKLCCLLPEFSCADTVDKTLCDKAVKDNCGENDTTLRNLYRGACPGSCGFCLDNSCHDVRGFECASWSQYCFDERPFGESLRQHCPKTCGTCNPNAQPAATKTVPSSSACVDTRTDCPNLTGFCTAHLKYPNFYTKEFICQKCGTTCAQTCAGMTC</sequence>
<accession>A0AA39ING3</accession>
<evidence type="ECO:0000259" key="3">
    <source>
        <dbReference type="PROSITE" id="PS51670"/>
    </source>
</evidence>
<evidence type="ECO:0000313" key="5">
    <source>
        <dbReference type="Proteomes" id="UP001175271"/>
    </source>
</evidence>
<organism evidence="4 5">
    <name type="scientific">Steinernema hermaphroditum</name>
    <dbReference type="NCBI Taxonomy" id="289476"/>
    <lineage>
        <taxon>Eukaryota</taxon>
        <taxon>Metazoa</taxon>
        <taxon>Ecdysozoa</taxon>
        <taxon>Nematoda</taxon>
        <taxon>Chromadorea</taxon>
        <taxon>Rhabditida</taxon>
        <taxon>Tylenchina</taxon>
        <taxon>Panagrolaimomorpha</taxon>
        <taxon>Strongyloidoidea</taxon>
        <taxon>Steinernematidae</taxon>
        <taxon>Steinernema</taxon>
    </lineage>
</organism>
<feature type="chain" id="PRO_5041349789" description="ShKT domain-containing protein" evidence="2">
    <location>
        <begin position="21"/>
        <end position="239"/>
    </location>
</feature>
<dbReference type="Proteomes" id="UP001175271">
    <property type="component" value="Unassembled WGS sequence"/>
</dbReference>
<comment type="caution">
    <text evidence="1">Lacks conserved residue(s) required for the propagation of feature annotation.</text>
</comment>
<proteinExistence type="predicted"/>
<feature type="domain" description="ShKT" evidence="3">
    <location>
        <begin position="134"/>
        <end position="175"/>
    </location>
</feature>
<protein>
    <recommendedName>
        <fullName evidence="3">ShKT domain-containing protein</fullName>
    </recommendedName>
</protein>
<dbReference type="PANTHER" id="PTHR21724">
    <property type="entry name" value="SHKT DOMAIN-CONTAINING PROTEIN"/>
    <property type="match status" value="1"/>
</dbReference>
<reference evidence="4" key="1">
    <citation type="submission" date="2023-06" db="EMBL/GenBank/DDBJ databases">
        <title>Genomic analysis of the entomopathogenic nematode Steinernema hermaphroditum.</title>
        <authorList>
            <person name="Schwarz E.M."/>
            <person name="Heppert J.K."/>
            <person name="Baniya A."/>
            <person name="Schwartz H.T."/>
            <person name="Tan C.-H."/>
            <person name="Antoshechkin I."/>
            <person name="Sternberg P.W."/>
            <person name="Goodrich-Blair H."/>
            <person name="Dillman A.R."/>
        </authorList>
    </citation>
    <scope>NUCLEOTIDE SEQUENCE</scope>
    <source>
        <strain evidence="4">PS9179</strain>
        <tissue evidence="4">Whole animal</tissue>
    </source>
</reference>
<dbReference type="SMART" id="SM00254">
    <property type="entry name" value="ShKT"/>
    <property type="match status" value="4"/>
</dbReference>
<name>A0AA39ING3_9BILA</name>
<gene>
    <name evidence="4" type="ORF">QR680_010287</name>
</gene>
<evidence type="ECO:0000256" key="1">
    <source>
        <dbReference type="PROSITE-ProRule" id="PRU01005"/>
    </source>
</evidence>
<evidence type="ECO:0000256" key="2">
    <source>
        <dbReference type="SAM" id="SignalP"/>
    </source>
</evidence>
<dbReference type="Gene3D" id="1.10.10.1940">
    <property type="match status" value="1"/>
</dbReference>
<dbReference type="PANTHER" id="PTHR21724:SF0">
    <property type="entry name" value="SHKT DOMAIN-CONTAINING PROTEIN"/>
    <property type="match status" value="1"/>
</dbReference>
<dbReference type="AlphaFoldDB" id="A0AA39ING3"/>
<dbReference type="EMBL" id="JAUCMV010000001">
    <property type="protein sequence ID" value="KAK0427552.1"/>
    <property type="molecule type" value="Genomic_DNA"/>
</dbReference>
<keyword evidence="2" id="KW-0732">Signal</keyword>
<comment type="caution">
    <text evidence="4">The sequence shown here is derived from an EMBL/GenBank/DDBJ whole genome shotgun (WGS) entry which is preliminary data.</text>
</comment>
<dbReference type="InterPro" id="IPR003582">
    <property type="entry name" value="ShKT_dom"/>
</dbReference>
<dbReference type="Pfam" id="PF01549">
    <property type="entry name" value="ShK"/>
    <property type="match status" value="2"/>
</dbReference>